<dbReference type="GO" id="GO:0016491">
    <property type="term" value="F:oxidoreductase activity"/>
    <property type="evidence" value="ECO:0007669"/>
    <property type="project" value="InterPro"/>
</dbReference>
<feature type="domain" description="Nitroreductase" evidence="1">
    <location>
        <begin position="245"/>
        <end position="316"/>
    </location>
</feature>
<dbReference type="Pfam" id="PF00881">
    <property type="entry name" value="Nitroreductase"/>
    <property type="match status" value="1"/>
</dbReference>
<dbReference type="PANTHER" id="PTHR23026">
    <property type="entry name" value="NADPH NITROREDUCTASE"/>
    <property type="match status" value="1"/>
</dbReference>
<reference evidence="2 3" key="1">
    <citation type="submission" date="2020-01" db="EMBL/GenBank/DDBJ databases">
        <authorList>
            <person name="Sanchez-Estrada R."/>
            <person name="Gonzalez-Y-Merchand J.A."/>
            <person name="Rivera-Gutierrez S."/>
        </authorList>
    </citation>
    <scope>NUCLEOTIDE SEQUENCE [LARGE SCALE GENOMIC DNA]</scope>
    <source>
        <strain evidence="2 3">CST 7247</strain>
    </source>
</reference>
<dbReference type="SUPFAM" id="SSF55469">
    <property type="entry name" value="FMN-dependent nitroreductase-like"/>
    <property type="match status" value="2"/>
</dbReference>
<dbReference type="Proteomes" id="UP000466523">
    <property type="component" value="Unassembled WGS sequence"/>
</dbReference>
<accession>A0A7K3L8R8</accession>
<evidence type="ECO:0000313" key="2">
    <source>
        <dbReference type="EMBL" id="NDJ88672.1"/>
    </source>
</evidence>
<dbReference type="PANTHER" id="PTHR23026:SF123">
    <property type="entry name" value="NAD(P)H NITROREDUCTASE RV3131-RELATED"/>
    <property type="match status" value="1"/>
</dbReference>
<dbReference type="RefSeq" id="WP_019737848.1">
    <property type="nucleotide sequence ID" value="NZ_JAACYR010000014.1"/>
</dbReference>
<dbReference type="NCBIfam" id="NF047509">
    <property type="entry name" value="Rv3131_FMN_oxido"/>
    <property type="match status" value="1"/>
</dbReference>
<proteinExistence type="predicted"/>
<dbReference type="Gene3D" id="3.40.109.10">
    <property type="entry name" value="NADH Oxidase"/>
    <property type="match status" value="2"/>
</dbReference>
<gene>
    <name evidence="2" type="ORF">GWR20_05785</name>
</gene>
<evidence type="ECO:0000313" key="3">
    <source>
        <dbReference type="Proteomes" id="UP000466523"/>
    </source>
</evidence>
<evidence type="ECO:0000259" key="1">
    <source>
        <dbReference type="Pfam" id="PF00881"/>
    </source>
</evidence>
<protein>
    <submittedName>
        <fullName evidence="2">NAD(P)H nitroreductase</fullName>
    </submittedName>
</protein>
<name>A0A7K3L8R8_9MYCO</name>
<dbReference type="InterPro" id="IPR000415">
    <property type="entry name" value="Nitroreductase-like"/>
</dbReference>
<dbReference type="EMBL" id="JAACYR010000014">
    <property type="protein sequence ID" value="NDJ88672.1"/>
    <property type="molecule type" value="Genomic_DNA"/>
</dbReference>
<dbReference type="InterPro" id="IPR050627">
    <property type="entry name" value="Nitroreductase/BluB"/>
</dbReference>
<organism evidence="2 3">
    <name type="scientific">Mycolicibacter kumamotonensis</name>
    <dbReference type="NCBI Taxonomy" id="354243"/>
    <lineage>
        <taxon>Bacteria</taxon>
        <taxon>Bacillati</taxon>
        <taxon>Actinomycetota</taxon>
        <taxon>Actinomycetes</taxon>
        <taxon>Mycobacteriales</taxon>
        <taxon>Mycobacteriaceae</taxon>
        <taxon>Mycolicibacter</taxon>
    </lineage>
</organism>
<comment type="caution">
    <text evidence="2">The sequence shown here is derived from an EMBL/GenBank/DDBJ whole genome shotgun (WGS) entry which is preliminary data.</text>
</comment>
<dbReference type="AlphaFoldDB" id="A0A7K3L8R8"/>
<dbReference type="InterPro" id="IPR029479">
    <property type="entry name" value="Nitroreductase"/>
</dbReference>
<sequence length="359" mass="38627">MDDQPAGYPDTAAVRETVRTALQLATRAPSVHNSQPWRWRVQTATQQPRLELFAEPDLHLRRVDPDGRGLILSCGAALHHCMVALAALGWRGKVHRLPDPARPDHLATIELFGPDPGRLPEQVDVALAAAIPRRRTDRRCFSGWPVAAADIALMGARAARAGVMLRRIDGLDRLNTLVAQAVVAHRTDYDYLAELTRWSGRYGSVAGVPAHSVPAPTAGAPIPGRLFADPLLAQPPGADPAEDRAVMLALGTEDDDRLAQLRAGEATSVVLLTATALGLASCPVTEPLEIAETRAAVRRDVFGVSGYPQMLLRVGWAPINADPLAATPRRFLNDTVEWLPAVDQRDTAADAECRAVCLG</sequence>